<accession>A0A3M7TGW6</accession>
<comment type="caution">
    <text evidence="1">The sequence shown here is derived from an EMBL/GenBank/DDBJ whole genome shotgun (WGS) entry which is preliminary data.</text>
</comment>
<name>A0A3M7TGW6_9FLAO</name>
<sequence length="85" mass="10024">MSGFDDFKILNLLSEQLYDDYSNNLIVDKDFMEKMDDIRIKMQEALNRRLDDIDDFAKSIGYVIIRSPKPSLLSCKNVKFKINRN</sequence>
<evidence type="ECO:0000313" key="1">
    <source>
        <dbReference type="EMBL" id="RNA61460.1"/>
    </source>
</evidence>
<reference evidence="1 2" key="1">
    <citation type="submission" date="2018-08" db="EMBL/GenBank/DDBJ databases">
        <title>Chryseobacterium nematophagum: a novel matrix digesting pathogen of nematodes.</title>
        <authorList>
            <person name="Page A."/>
            <person name="Roberts M."/>
            <person name="Felix M.-A."/>
            <person name="Weir W."/>
        </authorList>
    </citation>
    <scope>NUCLEOTIDE SEQUENCE [LARGE SCALE GENOMIC DNA]</scope>
    <source>
        <strain evidence="1 2">JUb129</strain>
    </source>
</reference>
<protein>
    <submittedName>
        <fullName evidence="1">Uncharacterized protein</fullName>
    </submittedName>
</protein>
<dbReference type="AlphaFoldDB" id="A0A3M7TGW6"/>
<dbReference type="EMBL" id="QWIU01000002">
    <property type="protein sequence ID" value="RNA61460.1"/>
    <property type="molecule type" value="Genomic_DNA"/>
</dbReference>
<gene>
    <name evidence="1" type="ORF">D1631_05685</name>
</gene>
<dbReference type="Proteomes" id="UP000278775">
    <property type="component" value="Unassembled WGS sequence"/>
</dbReference>
<dbReference type="OrthoDB" id="1262689at2"/>
<proteinExistence type="predicted"/>
<evidence type="ECO:0000313" key="2">
    <source>
        <dbReference type="Proteomes" id="UP000278775"/>
    </source>
</evidence>
<organism evidence="1 2">
    <name type="scientific">Chryseobacterium nematophagum</name>
    <dbReference type="NCBI Taxonomy" id="2305228"/>
    <lineage>
        <taxon>Bacteria</taxon>
        <taxon>Pseudomonadati</taxon>
        <taxon>Bacteroidota</taxon>
        <taxon>Flavobacteriia</taxon>
        <taxon>Flavobacteriales</taxon>
        <taxon>Weeksellaceae</taxon>
        <taxon>Chryseobacterium group</taxon>
        <taxon>Chryseobacterium</taxon>
    </lineage>
</organism>
<dbReference type="RefSeq" id="WP_122635601.1">
    <property type="nucleotide sequence ID" value="NZ_QWIU01000002.1"/>
</dbReference>